<dbReference type="STRING" id="337701.SAMN05444398_102161"/>
<dbReference type="Pfam" id="PF00497">
    <property type="entry name" value="SBP_bac_3"/>
    <property type="match status" value="1"/>
</dbReference>
<dbReference type="InterPro" id="IPR001638">
    <property type="entry name" value="Solute-binding_3/MltF_N"/>
</dbReference>
<keyword evidence="4" id="KW-1185">Reference proteome</keyword>
<evidence type="ECO:0000313" key="3">
    <source>
        <dbReference type="EMBL" id="SHL37340.1"/>
    </source>
</evidence>
<name>A0A1M7A3V4_9RHOB</name>
<evidence type="ECO:0000259" key="2">
    <source>
        <dbReference type="SMART" id="SM00062"/>
    </source>
</evidence>
<dbReference type="EMBL" id="FRBR01000002">
    <property type="protein sequence ID" value="SHL37340.1"/>
    <property type="molecule type" value="Genomic_DNA"/>
</dbReference>
<dbReference type="SUPFAM" id="SSF53850">
    <property type="entry name" value="Periplasmic binding protein-like II"/>
    <property type="match status" value="1"/>
</dbReference>
<dbReference type="RefSeq" id="WP_073033871.1">
    <property type="nucleotide sequence ID" value="NZ_BMLR01000002.1"/>
</dbReference>
<organism evidence="3 4">
    <name type="scientific">Roseovarius pacificus</name>
    <dbReference type="NCBI Taxonomy" id="337701"/>
    <lineage>
        <taxon>Bacteria</taxon>
        <taxon>Pseudomonadati</taxon>
        <taxon>Pseudomonadota</taxon>
        <taxon>Alphaproteobacteria</taxon>
        <taxon>Rhodobacterales</taxon>
        <taxon>Roseobacteraceae</taxon>
        <taxon>Roseovarius</taxon>
    </lineage>
</organism>
<dbReference type="OrthoDB" id="6955767at2"/>
<dbReference type="AlphaFoldDB" id="A0A1M7A3V4"/>
<sequence>MIEPDDEMLSELAPHQVLRVALNHGNFLLVGRDEYRKPVGISVELARDLAEHVGLSFEFIEFERAVDVASSAMDDVWDVCFLAVDPKRSETIAFTKPYVCIDGSYLAGPGCLAETAHELVASGATVGSVSGSAYTLKLARLPGSENVRPLENMKTAVEYLRSGRVDAIAGIRQAMMHEAEAVPGARVLQPPFMEIRQAMGTPHGRSLAISVVSDFLANAIGSGRVGDILERHGVSRDCVPG</sequence>
<dbReference type="PANTHER" id="PTHR35936:SF17">
    <property type="entry name" value="ARGININE-BINDING EXTRACELLULAR PROTEIN ARTP"/>
    <property type="match status" value="1"/>
</dbReference>
<protein>
    <submittedName>
        <fullName evidence="3">Amino acid ABC transporter substrate-binding protein, PAAT family</fullName>
    </submittedName>
</protein>
<evidence type="ECO:0000313" key="4">
    <source>
        <dbReference type="Proteomes" id="UP000183974"/>
    </source>
</evidence>
<dbReference type="Gene3D" id="3.40.190.10">
    <property type="entry name" value="Periplasmic binding protein-like II"/>
    <property type="match status" value="2"/>
</dbReference>
<dbReference type="PANTHER" id="PTHR35936">
    <property type="entry name" value="MEMBRANE-BOUND LYTIC MUREIN TRANSGLYCOSYLASE F"/>
    <property type="match status" value="1"/>
</dbReference>
<dbReference type="SMART" id="SM00062">
    <property type="entry name" value="PBPb"/>
    <property type="match status" value="1"/>
</dbReference>
<proteinExistence type="predicted"/>
<dbReference type="Proteomes" id="UP000183974">
    <property type="component" value="Unassembled WGS sequence"/>
</dbReference>
<feature type="domain" description="Solute-binding protein family 3/N-terminal" evidence="2">
    <location>
        <begin position="17"/>
        <end position="236"/>
    </location>
</feature>
<reference evidence="3 4" key="1">
    <citation type="submission" date="2016-11" db="EMBL/GenBank/DDBJ databases">
        <authorList>
            <person name="Jaros S."/>
            <person name="Januszkiewicz K."/>
            <person name="Wedrychowicz H."/>
        </authorList>
    </citation>
    <scope>NUCLEOTIDE SEQUENCE [LARGE SCALE GENOMIC DNA]</scope>
    <source>
        <strain evidence="3 4">DSM 29589</strain>
    </source>
</reference>
<gene>
    <name evidence="3" type="ORF">SAMN05444398_102161</name>
</gene>
<accession>A0A1M7A3V4</accession>
<keyword evidence="1" id="KW-0732">Signal</keyword>
<evidence type="ECO:0000256" key="1">
    <source>
        <dbReference type="ARBA" id="ARBA00022729"/>
    </source>
</evidence>